<name>A0A1G9A3B7_9EURY</name>
<evidence type="ECO:0000313" key="1">
    <source>
        <dbReference type="EMBL" id="SDK21852.1"/>
    </source>
</evidence>
<dbReference type="EMBL" id="FNFT01000005">
    <property type="protein sequence ID" value="SDK21852.1"/>
    <property type="molecule type" value="Genomic_DNA"/>
</dbReference>
<evidence type="ECO:0000313" key="2">
    <source>
        <dbReference type="Proteomes" id="UP000326500"/>
    </source>
</evidence>
<accession>A0A1G9A3B7</accession>
<dbReference type="Proteomes" id="UP000326500">
    <property type="component" value="Unassembled WGS sequence"/>
</dbReference>
<protein>
    <submittedName>
        <fullName evidence="1">Uncharacterized protein</fullName>
    </submittedName>
</protein>
<sequence>MQRLHILLLILLAAATIAGGCTETESTEADIQSLSPTPLPVPTEVEAAVAGHPAPTPPVPSRDKGPLRVEFLDPWIYHTPTPTPTIATTKQPDDIRISEGMTEYAVVAASDLSFTPRDFITEAYHIPFPYWAVNVSAVPIDDFPLITVQIQDPEDPNHIIESIRYTRNEFPFLNSTTSREFIEKDQRFFIKEGYKDYRFVIHTEAVRSFKITVYVPTKYLV</sequence>
<dbReference type="OrthoDB" id="112199at2157"/>
<keyword evidence="2" id="KW-1185">Reference proteome</keyword>
<gene>
    <name evidence="1" type="ORF">SAMN04488571_105151</name>
</gene>
<dbReference type="AlphaFoldDB" id="A0A1G9A3B7"/>
<dbReference type="PROSITE" id="PS51257">
    <property type="entry name" value="PROKAR_LIPOPROTEIN"/>
    <property type="match status" value="1"/>
</dbReference>
<proteinExistence type="predicted"/>
<organism evidence="1 2">
    <name type="scientific">Methanoculleus thermophilus</name>
    <dbReference type="NCBI Taxonomy" id="2200"/>
    <lineage>
        <taxon>Archaea</taxon>
        <taxon>Methanobacteriati</taxon>
        <taxon>Methanobacteriota</taxon>
        <taxon>Stenosarchaea group</taxon>
        <taxon>Methanomicrobia</taxon>
        <taxon>Methanomicrobiales</taxon>
        <taxon>Methanomicrobiaceae</taxon>
        <taxon>Methanoculleus</taxon>
    </lineage>
</organism>
<reference evidence="1 2" key="1">
    <citation type="submission" date="2016-10" db="EMBL/GenBank/DDBJ databases">
        <authorList>
            <person name="Varghese N."/>
            <person name="Submissions S."/>
        </authorList>
    </citation>
    <scope>NUCLEOTIDE SEQUENCE [LARGE SCALE GENOMIC DNA]</scope>
    <source>
        <strain evidence="1 2">DSM 2373</strain>
    </source>
</reference>
<dbReference type="RefSeq" id="WP_066958009.1">
    <property type="nucleotide sequence ID" value="NZ_BCNX01000008.1"/>
</dbReference>